<protein>
    <recommendedName>
        <fullName evidence="6">Ribosomal RNA small subunit methyltransferase H</fullName>
        <ecNumber evidence="6">2.1.1.199</ecNumber>
    </recommendedName>
    <alternativeName>
        <fullName evidence="6">16S rRNA m(4)C1402 methyltransferase</fullName>
    </alternativeName>
    <alternativeName>
        <fullName evidence="6">rRNA (cytosine-N(4)-)-methyltransferase RsmH</fullName>
    </alternativeName>
</protein>
<organism evidence="8 9">
    <name type="scientific">Pacificispira spongiicola</name>
    <dbReference type="NCBI Taxonomy" id="2729598"/>
    <lineage>
        <taxon>Bacteria</taxon>
        <taxon>Pseudomonadati</taxon>
        <taxon>Pseudomonadota</taxon>
        <taxon>Alphaproteobacteria</taxon>
        <taxon>Rhodospirillales</taxon>
        <taxon>Rhodospirillaceae</taxon>
        <taxon>Pacificispira</taxon>
    </lineage>
</organism>
<comment type="subcellular location">
    <subcellularLocation>
        <location evidence="6">Cytoplasm</location>
    </subcellularLocation>
</comment>
<feature type="region of interest" description="Disordered" evidence="7">
    <location>
        <begin position="256"/>
        <end position="330"/>
    </location>
</feature>
<keyword evidence="3 6" id="KW-0489">Methyltransferase</keyword>
<dbReference type="SUPFAM" id="SSF81799">
    <property type="entry name" value="Putative methyltransferase TM0872, insert domain"/>
    <property type="match status" value="1"/>
</dbReference>
<dbReference type="InterPro" id="IPR029063">
    <property type="entry name" value="SAM-dependent_MTases_sf"/>
</dbReference>
<dbReference type="PIRSF" id="PIRSF004486">
    <property type="entry name" value="MraW"/>
    <property type="match status" value="1"/>
</dbReference>
<dbReference type="Gene3D" id="3.40.50.150">
    <property type="entry name" value="Vaccinia Virus protein VP39"/>
    <property type="match status" value="1"/>
</dbReference>
<keyword evidence="6" id="KW-0963">Cytoplasm</keyword>
<sequence>MIAEQNAIHLPVMLPDVLTALKPTARETYLDGTFGAGGYSRAILEAADCRLFAIDRDPDAIDRGKPLIDAFAGRLTLLSGTFGDMDSLLAEVGVTQLDGVVLDLGVSSPQIDTPERGFSFRFDGPLDMRMSQSGPSAADVVNHWQEEELARIIWEYGEERFSRRIAKAILRERAEAPIETTHRLAEIVRSCVPRAKDKIDPATRTFQALRIQVNDELGELDRALAAAERLLSPGGRLVVVAFHSLEDKRVKAFLKSRSGREGGGSRHAPQGMTPARAPSFTLPSASAVKPSSAEASQNPRARSARLRLAIRTQADAWPDQPAPSGKRGSR</sequence>
<evidence type="ECO:0000256" key="2">
    <source>
        <dbReference type="ARBA" id="ARBA00022552"/>
    </source>
</evidence>
<dbReference type="InterPro" id="IPR023397">
    <property type="entry name" value="SAM-dep_MeTrfase_MraW_recog"/>
</dbReference>
<accession>A0A7Y0DZL6</accession>
<feature type="binding site" evidence="6">
    <location>
        <position position="55"/>
    </location>
    <ligand>
        <name>S-adenosyl-L-methionine</name>
        <dbReference type="ChEBI" id="CHEBI:59789"/>
    </ligand>
</feature>
<name>A0A7Y0DZL6_9PROT</name>
<dbReference type="HAMAP" id="MF_01007">
    <property type="entry name" value="16SrRNA_methyltr_H"/>
    <property type="match status" value="1"/>
</dbReference>
<keyword evidence="2 6" id="KW-0698">rRNA processing</keyword>
<comment type="function">
    <text evidence="6">Specifically methylates the N4 position of cytidine in position 1402 (C1402) of 16S rRNA.</text>
</comment>
<evidence type="ECO:0000256" key="3">
    <source>
        <dbReference type="ARBA" id="ARBA00022603"/>
    </source>
</evidence>
<feature type="binding site" evidence="6">
    <location>
        <position position="103"/>
    </location>
    <ligand>
        <name>S-adenosyl-L-methionine</name>
        <dbReference type="ChEBI" id="CHEBI:59789"/>
    </ligand>
</feature>
<dbReference type="GO" id="GO:0005737">
    <property type="term" value="C:cytoplasm"/>
    <property type="evidence" value="ECO:0007669"/>
    <property type="project" value="UniProtKB-SubCell"/>
</dbReference>
<dbReference type="PANTHER" id="PTHR11265">
    <property type="entry name" value="S-ADENOSYL-METHYLTRANSFERASE MRAW"/>
    <property type="match status" value="1"/>
</dbReference>
<dbReference type="Gene3D" id="1.10.150.170">
    <property type="entry name" value="Putative methyltransferase TM0872, insert domain"/>
    <property type="match status" value="1"/>
</dbReference>
<dbReference type="GO" id="GO:0070475">
    <property type="term" value="P:rRNA base methylation"/>
    <property type="evidence" value="ECO:0007669"/>
    <property type="project" value="UniProtKB-UniRule"/>
</dbReference>
<dbReference type="GO" id="GO:0071424">
    <property type="term" value="F:rRNA (cytosine-N4-)-methyltransferase activity"/>
    <property type="evidence" value="ECO:0007669"/>
    <property type="project" value="UniProtKB-UniRule"/>
</dbReference>
<evidence type="ECO:0000256" key="5">
    <source>
        <dbReference type="ARBA" id="ARBA00022691"/>
    </source>
</evidence>
<keyword evidence="5 6" id="KW-0949">S-adenosyl-L-methionine</keyword>
<dbReference type="RefSeq" id="WP_169624804.1">
    <property type="nucleotide sequence ID" value="NZ_JABBNT010000002.1"/>
</dbReference>
<gene>
    <name evidence="6 8" type="primary">rsmH</name>
    <name evidence="8" type="ORF">HH303_08535</name>
</gene>
<evidence type="ECO:0000256" key="6">
    <source>
        <dbReference type="HAMAP-Rule" id="MF_01007"/>
    </source>
</evidence>
<dbReference type="EMBL" id="JABBNT010000002">
    <property type="protein sequence ID" value="NMM44524.1"/>
    <property type="molecule type" value="Genomic_DNA"/>
</dbReference>
<comment type="similarity">
    <text evidence="1 6">Belongs to the methyltransferase superfamily. RsmH family.</text>
</comment>
<proteinExistence type="inferred from homology"/>
<evidence type="ECO:0000256" key="4">
    <source>
        <dbReference type="ARBA" id="ARBA00022679"/>
    </source>
</evidence>
<keyword evidence="9" id="KW-1185">Reference proteome</keyword>
<dbReference type="Proteomes" id="UP000539372">
    <property type="component" value="Unassembled WGS sequence"/>
</dbReference>
<dbReference type="InterPro" id="IPR002903">
    <property type="entry name" value="RsmH"/>
</dbReference>
<feature type="binding site" evidence="6">
    <location>
        <position position="110"/>
    </location>
    <ligand>
        <name>S-adenosyl-L-methionine</name>
        <dbReference type="ChEBI" id="CHEBI:59789"/>
    </ligand>
</feature>
<evidence type="ECO:0000256" key="1">
    <source>
        <dbReference type="ARBA" id="ARBA00010396"/>
    </source>
</evidence>
<dbReference type="Pfam" id="PF01795">
    <property type="entry name" value="Methyltransf_5"/>
    <property type="match status" value="1"/>
</dbReference>
<comment type="caution">
    <text evidence="8">The sequence shown here is derived from an EMBL/GenBank/DDBJ whole genome shotgun (WGS) entry which is preliminary data.</text>
</comment>
<evidence type="ECO:0000313" key="8">
    <source>
        <dbReference type="EMBL" id="NMM44524.1"/>
    </source>
</evidence>
<dbReference type="SUPFAM" id="SSF53335">
    <property type="entry name" value="S-adenosyl-L-methionine-dependent methyltransferases"/>
    <property type="match status" value="1"/>
</dbReference>
<dbReference type="AlphaFoldDB" id="A0A7Y0DZL6"/>
<feature type="binding site" evidence="6">
    <location>
        <position position="82"/>
    </location>
    <ligand>
        <name>S-adenosyl-L-methionine</name>
        <dbReference type="ChEBI" id="CHEBI:59789"/>
    </ligand>
</feature>
<comment type="catalytic activity">
    <reaction evidence="6">
        <text>cytidine(1402) in 16S rRNA + S-adenosyl-L-methionine = N(4)-methylcytidine(1402) in 16S rRNA + S-adenosyl-L-homocysteine + H(+)</text>
        <dbReference type="Rhea" id="RHEA:42928"/>
        <dbReference type="Rhea" id="RHEA-COMP:10286"/>
        <dbReference type="Rhea" id="RHEA-COMP:10287"/>
        <dbReference type="ChEBI" id="CHEBI:15378"/>
        <dbReference type="ChEBI" id="CHEBI:57856"/>
        <dbReference type="ChEBI" id="CHEBI:59789"/>
        <dbReference type="ChEBI" id="CHEBI:74506"/>
        <dbReference type="ChEBI" id="CHEBI:82748"/>
        <dbReference type="EC" id="2.1.1.199"/>
    </reaction>
</comment>
<feature type="binding site" evidence="6">
    <location>
        <begin position="37"/>
        <end position="39"/>
    </location>
    <ligand>
        <name>S-adenosyl-L-methionine</name>
        <dbReference type="ChEBI" id="CHEBI:59789"/>
    </ligand>
</feature>
<reference evidence="8 9" key="1">
    <citation type="submission" date="2020-04" db="EMBL/GenBank/DDBJ databases">
        <title>Rhodospirillaceae bacterium KN72 isolated from deep sea.</title>
        <authorList>
            <person name="Zhang D.-C."/>
        </authorList>
    </citation>
    <scope>NUCLEOTIDE SEQUENCE [LARGE SCALE GENOMIC DNA]</scope>
    <source>
        <strain evidence="8 9">KN72</strain>
    </source>
</reference>
<dbReference type="FunFam" id="1.10.150.170:FF:000003">
    <property type="entry name" value="Ribosomal RNA small subunit methyltransferase H"/>
    <property type="match status" value="1"/>
</dbReference>
<dbReference type="PANTHER" id="PTHR11265:SF0">
    <property type="entry name" value="12S RRNA N4-METHYLCYTIDINE METHYLTRANSFERASE"/>
    <property type="match status" value="1"/>
</dbReference>
<evidence type="ECO:0000313" key="9">
    <source>
        <dbReference type="Proteomes" id="UP000539372"/>
    </source>
</evidence>
<dbReference type="NCBIfam" id="TIGR00006">
    <property type="entry name" value="16S rRNA (cytosine(1402)-N(4))-methyltransferase RsmH"/>
    <property type="match status" value="1"/>
</dbReference>
<dbReference type="EC" id="2.1.1.199" evidence="6"/>
<evidence type="ECO:0000256" key="7">
    <source>
        <dbReference type="SAM" id="MobiDB-lite"/>
    </source>
</evidence>
<keyword evidence="4 6" id="KW-0808">Transferase</keyword>